<evidence type="ECO:0000256" key="11">
    <source>
        <dbReference type="ARBA" id="ARBA00023014"/>
    </source>
</evidence>
<sequence>MSLQLILGNSGSGKSRYLYEKIIEESLAHPEKNFLVVVPEQFTMQTQKEIVGLHPKHGIMNIDVLSFKRLAYRVFEEVGADRRTVLDDTGKNLLLRRVAMEKQSELVTLKGKLDKLGYITEVKSVISEFTQYDVEEEQLEEMLRFAEERPQLYYKLRDIRVLYEGFRSRLRQQYITAEEVLEVLYEVLDHSSLVKEGIFAFDGFTGFTPIQNKVMKKLLGLSEKVMVSIAMDARENYQSVGKIHRLFYLSKKTVHALIGLAKEAGAEIETPVLLGSGTETMPRFAEAPQLAFLEQNLFRYNKRSYIPAEGEELSVSIHTAANAAEESHFAARTIKDLVRKKGWRYQDMAVIVGDMESYSSYLEKIFEQYQIPCFIDNTKTVLLNPFIEFIRAALEITSRNFSYESMFRCLRTGMCDITSEDVDKLENYVLAAGIKGAKQWKNPFVKTGKHIKEEELAEYENLRIRIMEHLEPFAESIKRRSSAEELTKALYHLITSYGIQEKLLALEEGFTARGEMDKAKEYSQIYGITMELLDKMVELLGSEEMNIREYTQILEAGFEEAKIGIIPPTADRVMVGDIERTRLTDIKALIFLGLNDGWVPKAGGRSGILSDVDRESLAECKVELAPTAREDGYIQRFYLYLNLTKPSRRLYLSYGKSKMDGQAMRPSYLISMVRRMFPSLVVHDEDEYDGFIGRLESPENGMQYLADGLKHLEQFKREPAFEELYSWYFSREDYRAEVEKLVEAAFYTRSEEGLGKAVARALYGSVLENSVTRLEQFAACAYSHFLKYGLGLSEREEYSFEPVDMGNVFHKIIEVFSRKLERSEYTWFDMPDDFRDSLLEECADEVTEEYGSKVLHSSARNEYMIGRMKRIMRRTIWALQEQIRAGRFIPANYEVSFAVVDDLEAVNIALTDDEKMRLRGRIDRVDTCVEEDRIYVKVIDYKSGNTDFDMVALYYGLQLQLVVYLNAAVELEERVHPGKEIIPAGIFYYRMNDPMLDREGGETPEIINEKILKKLRLSGLVNQDPEVVESMDQGMGKDSKVIPVSYNKDGSLSRYSSAADAGQFKKLSGFVNEKMRDLGRRILEGEIEAAPYERRDKTGCDYCPYQEVCGFDKKIPGTRVRRLKEYKPEEIWKRIGEEV</sequence>
<keyword evidence="10" id="KW-0408">Iron</keyword>
<keyword evidence="6" id="KW-0378">Hydrolase</keyword>
<gene>
    <name evidence="15" type="ORF">C7383_10912</name>
</gene>
<dbReference type="EMBL" id="QGGY01000009">
    <property type="protein sequence ID" value="PWJ74277.1"/>
    <property type="molecule type" value="Genomic_DNA"/>
</dbReference>
<evidence type="ECO:0000256" key="10">
    <source>
        <dbReference type="ARBA" id="ARBA00023004"/>
    </source>
</evidence>
<dbReference type="PROSITE" id="PS51217">
    <property type="entry name" value="UVRD_HELICASE_CTER"/>
    <property type="match status" value="1"/>
</dbReference>
<evidence type="ECO:0000313" key="15">
    <source>
        <dbReference type="EMBL" id="PWJ74277.1"/>
    </source>
</evidence>
<dbReference type="InterPro" id="IPR014017">
    <property type="entry name" value="DNA_helicase_UvrD-like_C"/>
</dbReference>
<evidence type="ECO:0000256" key="5">
    <source>
        <dbReference type="ARBA" id="ARBA00022763"/>
    </source>
</evidence>
<proteinExistence type="predicted"/>
<dbReference type="GO" id="GO:0046872">
    <property type="term" value="F:metal ion binding"/>
    <property type="evidence" value="ECO:0007669"/>
    <property type="project" value="UniProtKB-KW"/>
</dbReference>
<dbReference type="InterPro" id="IPR014140">
    <property type="entry name" value="DNA_helicase_suAddB"/>
</dbReference>
<dbReference type="InterPro" id="IPR027417">
    <property type="entry name" value="P-loop_NTPase"/>
</dbReference>
<dbReference type="GO" id="GO:0000724">
    <property type="term" value="P:double-strand break repair via homologous recombination"/>
    <property type="evidence" value="ECO:0007669"/>
    <property type="project" value="InterPro"/>
</dbReference>
<keyword evidence="4" id="KW-0547">Nucleotide-binding</keyword>
<dbReference type="PANTHER" id="PTHR30591:SF1">
    <property type="entry name" value="RECBCD ENZYME SUBUNIT RECC"/>
    <property type="match status" value="1"/>
</dbReference>
<keyword evidence="3" id="KW-0479">Metal-binding</keyword>
<keyword evidence="13" id="KW-0234">DNA repair</keyword>
<evidence type="ECO:0000256" key="12">
    <source>
        <dbReference type="ARBA" id="ARBA00023125"/>
    </source>
</evidence>
<dbReference type="GO" id="GO:0004386">
    <property type="term" value="F:helicase activity"/>
    <property type="evidence" value="ECO:0007669"/>
    <property type="project" value="UniProtKB-KW"/>
</dbReference>
<dbReference type="Pfam" id="PF21445">
    <property type="entry name" value="ADDB_N"/>
    <property type="match status" value="1"/>
</dbReference>
<name>A0AB73T1T5_9FIRM</name>
<evidence type="ECO:0000313" key="16">
    <source>
        <dbReference type="Proteomes" id="UP000245412"/>
    </source>
</evidence>
<evidence type="ECO:0000256" key="3">
    <source>
        <dbReference type="ARBA" id="ARBA00022723"/>
    </source>
</evidence>
<dbReference type="SUPFAM" id="SSF52540">
    <property type="entry name" value="P-loop containing nucleoside triphosphate hydrolases"/>
    <property type="match status" value="1"/>
</dbReference>
<keyword evidence="11" id="KW-0411">Iron-sulfur</keyword>
<dbReference type="AlphaFoldDB" id="A0AB73T1T5"/>
<evidence type="ECO:0000256" key="2">
    <source>
        <dbReference type="ARBA" id="ARBA00022722"/>
    </source>
</evidence>
<keyword evidence="9" id="KW-0067">ATP-binding</keyword>
<evidence type="ECO:0000256" key="4">
    <source>
        <dbReference type="ARBA" id="ARBA00022741"/>
    </source>
</evidence>
<evidence type="ECO:0000256" key="6">
    <source>
        <dbReference type="ARBA" id="ARBA00022801"/>
    </source>
</evidence>
<dbReference type="RefSeq" id="WP_109747168.1">
    <property type="nucleotide sequence ID" value="NZ_JANKBI010000010.1"/>
</dbReference>
<dbReference type="Proteomes" id="UP000245412">
    <property type="component" value="Unassembled WGS sequence"/>
</dbReference>
<dbReference type="GO" id="GO:0004527">
    <property type="term" value="F:exonuclease activity"/>
    <property type="evidence" value="ECO:0007669"/>
    <property type="project" value="UniProtKB-KW"/>
</dbReference>
<dbReference type="GO" id="GO:0005524">
    <property type="term" value="F:ATP binding"/>
    <property type="evidence" value="ECO:0007669"/>
    <property type="project" value="UniProtKB-KW"/>
</dbReference>
<keyword evidence="7 15" id="KW-0347">Helicase</keyword>
<keyword evidence="5" id="KW-0227">DNA damage</keyword>
<dbReference type="GO" id="GO:0051539">
    <property type="term" value="F:4 iron, 4 sulfur cluster binding"/>
    <property type="evidence" value="ECO:0007669"/>
    <property type="project" value="UniProtKB-KW"/>
</dbReference>
<dbReference type="NCBIfam" id="TIGR02773">
    <property type="entry name" value="addB_Gpos"/>
    <property type="match status" value="1"/>
</dbReference>
<dbReference type="Gene3D" id="3.90.320.10">
    <property type="match status" value="1"/>
</dbReference>
<reference evidence="15 16" key="1">
    <citation type="submission" date="2018-05" db="EMBL/GenBank/DDBJ databases">
        <authorList>
            <person name="Goeker M."/>
            <person name="Huntemann M."/>
            <person name="Clum A."/>
            <person name="Pillay M."/>
            <person name="Palaniappan K."/>
            <person name="Varghese N."/>
            <person name="Mikhailova N."/>
            <person name="Stamatis D."/>
            <person name="Reddy T."/>
            <person name="Daum C."/>
            <person name="Shapiro N."/>
            <person name="Ivanova N."/>
            <person name="Kyrpides N."/>
            <person name="Woyke T."/>
        </authorList>
    </citation>
    <scope>NUCLEOTIDE SEQUENCE [LARGE SCALE GENOMIC DNA]</scope>
    <source>
        <strain evidence="15 16">DSM 26524</strain>
    </source>
</reference>
<keyword evidence="8" id="KW-0269">Exonuclease</keyword>
<keyword evidence="1" id="KW-0004">4Fe-4S</keyword>
<dbReference type="PANTHER" id="PTHR30591">
    <property type="entry name" value="RECBCD ENZYME SUBUNIT RECC"/>
    <property type="match status" value="1"/>
</dbReference>
<dbReference type="InterPro" id="IPR049035">
    <property type="entry name" value="ADDB_N"/>
</dbReference>
<evidence type="ECO:0000256" key="9">
    <source>
        <dbReference type="ARBA" id="ARBA00022840"/>
    </source>
</evidence>
<keyword evidence="2" id="KW-0540">Nuclease</keyword>
<dbReference type="InterPro" id="IPR011604">
    <property type="entry name" value="PDDEXK-like_dom_sf"/>
</dbReference>
<organism evidence="15 16">
    <name type="scientific">Murimonas intestini</name>
    <dbReference type="NCBI Taxonomy" id="1337051"/>
    <lineage>
        <taxon>Bacteria</taxon>
        <taxon>Bacillati</taxon>
        <taxon>Bacillota</taxon>
        <taxon>Clostridia</taxon>
        <taxon>Lachnospirales</taxon>
        <taxon>Lachnospiraceae</taxon>
        <taxon>Murimonas</taxon>
    </lineage>
</organism>
<dbReference type="InterPro" id="IPR038726">
    <property type="entry name" value="PDDEXK_AddAB-type"/>
</dbReference>
<comment type="caution">
    <text evidence="15">The sequence shown here is derived from an EMBL/GenBank/DDBJ whole genome shotgun (WGS) entry which is preliminary data.</text>
</comment>
<feature type="domain" description="UvrD-like helicase C-terminal" evidence="14">
    <location>
        <begin position="283"/>
        <end position="583"/>
    </location>
</feature>
<evidence type="ECO:0000256" key="1">
    <source>
        <dbReference type="ARBA" id="ARBA00022485"/>
    </source>
</evidence>
<evidence type="ECO:0000256" key="13">
    <source>
        <dbReference type="ARBA" id="ARBA00023204"/>
    </source>
</evidence>
<evidence type="ECO:0000256" key="7">
    <source>
        <dbReference type="ARBA" id="ARBA00022806"/>
    </source>
</evidence>
<dbReference type="Pfam" id="PF12705">
    <property type="entry name" value="PDDEXK_1"/>
    <property type="match status" value="1"/>
</dbReference>
<accession>A0AB73T1T5</accession>
<dbReference type="GO" id="GO:0003677">
    <property type="term" value="F:DNA binding"/>
    <property type="evidence" value="ECO:0007669"/>
    <property type="project" value="UniProtKB-KW"/>
</dbReference>
<dbReference type="Gene3D" id="3.40.50.300">
    <property type="entry name" value="P-loop containing nucleotide triphosphate hydrolases"/>
    <property type="match status" value="4"/>
</dbReference>
<evidence type="ECO:0000256" key="8">
    <source>
        <dbReference type="ARBA" id="ARBA00022839"/>
    </source>
</evidence>
<dbReference type="Pfam" id="PF13361">
    <property type="entry name" value="UvrD_C"/>
    <property type="match status" value="1"/>
</dbReference>
<keyword evidence="16" id="KW-1185">Reference proteome</keyword>
<evidence type="ECO:0000259" key="14">
    <source>
        <dbReference type="PROSITE" id="PS51217"/>
    </source>
</evidence>
<protein>
    <submittedName>
        <fullName evidence="15">DNA helicase/exodeoxyribonuclease V subunit B</fullName>
    </submittedName>
</protein>
<keyword evidence="12" id="KW-0238">DNA-binding</keyword>